<dbReference type="EMBL" id="SRLO01000642">
    <property type="protein sequence ID" value="TNN49751.1"/>
    <property type="molecule type" value="Genomic_DNA"/>
</dbReference>
<gene>
    <name evidence="1" type="ORF">EYF80_040043</name>
</gene>
<dbReference type="AlphaFoldDB" id="A0A4Z2G8X4"/>
<sequence>MAPTAEGPDSSFPEFPVFAYFWWGADPPVAPQGKLSRSFASGSANVLRLVVAEGSDAHFLCRDAFSFTDSLLRDLCPAAADSRASISVTLFRFGPRPLRESRCSGVKGSGSSGPCISDRFDLVGDFHGRGLDV</sequence>
<evidence type="ECO:0000313" key="2">
    <source>
        <dbReference type="Proteomes" id="UP000314294"/>
    </source>
</evidence>
<dbReference type="Proteomes" id="UP000314294">
    <property type="component" value="Unassembled WGS sequence"/>
</dbReference>
<name>A0A4Z2G8X4_9TELE</name>
<protein>
    <submittedName>
        <fullName evidence="1">Uncharacterized protein</fullName>
    </submittedName>
</protein>
<proteinExistence type="predicted"/>
<organism evidence="1 2">
    <name type="scientific">Liparis tanakae</name>
    <name type="common">Tanaka's snailfish</name>
    <dbReference type="NCBI Taxonomy" id="230148"/>
    <lineage>
        <taxon>Eukaryota</taxon>
        <taxon>Metazoa</taxon>
        <taxon>Chordata</taxon>
        <taxon>Craniata</taxon>
        <taxon>Vertebrata</taxon>
        <taxon>Euteleostomi</taxon>
        <taxon>Actinopterygii</taxon>
        <taxon>Neopterygii</taxon>
        <taxon>Teleostei</taxon>
        <taxon>Neoteleostei</taxon>
        <taxon>Acanthomorphata</taxon>
        <taxon>Eupercaria</taxon>
        <taxon>Perciformes</taxon>
        <taxon>Cottioidei</taxon>
        <taxon>Cottales</taxon>
        <taxon>Liparidae</taxon>
        <taxon>Liparis</taxon>
    </lineage>
</organism>
<keyword evidence="2" id="KW-1185">Reference proteome</keyword>
<comment type="caution">
    <text evidence="1">The sequence shown here is derived from an EMBL/GenBank/DDBJ whole genome shotgun (WGS) entry which is preliminary data.</text>
</comment>
<reference evidence="1 2" key="1">
    <citation type="submission" date="2019-03" db="EMBL/GenBank/DDBJ databases">
        <title>First draft genome of Liparis tanakae, snailfish: a comprehensive survey of snailfish specific genes.</title>
        <authorList>
            <person name="Kim W."/>
            <person name="Song I."/>
            <person name="Jeong J.-H."/>
            <person name="Kim D."/>
            <person name="Kim S."/>
            <person name="Ryu S."/>
            <person name="Song J.Y."/>
            <person name="Lee S.K."/>
        </authorList>
    </citation>
    <scope>NUCLEOTIDE SEQUENCE [LARGE SCALE GENOMIC DNA]</scope>
    <source>
        <tissue evidence="1">Muscle</tissue>
    </source>
</reference>
<evidence type="ECO:0000313" key="1">
    <source>
        <dbReference type="EMBL" id="TNN49751.1"/>
    </source>
</evidence>
<accession>A0A4Z2G8X4</accession>